<dbReference type="Gene3D" id="6.10.140.1460">
    <property type="match status" value="1"/>
</dbReference>
<dbReference type="Proteomes" id="UP000504633">
    <property type="component" value="Unplaced"/>
</dbReference>
<evidence type="ECO:0000259" key="2">
    <source>
        <dbReference type="Pfam" id="PF08336"/>
    </source>
</evidence>
<proteinExistence type="predicted"/>
<feature type="signal peptide" evidence="1">
    <location>
        <begin position="1"/>
        <end position="24"/>
    </location>
</feature>
<name>A0A6J1L246_DROHY</name>
<dbReference type="OMA" id="TGGRFTH"/>
<feature type="chain" id="PRO_5026925593" evidence="1">
    <location>
        <begin position="25"/>
        <end position="483"/>
    </location>
</feature>
<dbReference type="OrthoDB" id="7882996at2759"/>
<dbReference type="Gene3D" id="2.60.120.620">
    <property type="entry name" value="q2cbj1_9rhob like domain"/>
    <property type="match status" value="1"/>
</dbReference>
<dbReference type="InterPro" id="IPR013547">
    <property type="entry name" value="P4H_N"/>
</dbReference>
<dbReference type="RefSeq" id="XP_023160475.2">
    <property type="nucleotide sequence ID" value="XM_023304707.2"/>
</dbReference>
<evidence type="ECO:0000313" key="3">
    <source>
        <dbReference type="Proteomes" id="UP000504633"/>
    </source>
</evidence>
<dbReference type="GeneID" id="111592487"/>
<gene>
    <name evidence="4" type="primary">LOC111592487</name>
</gene>
<dbReference type="Gene3D" id="1.25.40.10">
    <property type="entry name" value="Tetratricopeptide repeat domain"/>
    <property type="match status" value="1"/>
</dbReference>
<evidence type="ECO:0000313" key="4">
    <source>
        <dbReference type="RefSeq" id="XP_023160475.2"/>
    </source>
</evidence>
<accession>A0A6J1L246</accession>
<dbReference type="GO" id="GO:0004656">
    <property type="term" value="F:procollagen-proline 4-dioxygenase activity"/>
    <property type="evidence" value="ECO:0007669"/>
    <property type="project" value="InterPro"/>
</dbReference>
<keyword evidence="1" id="KW-0732">Signal</keyword>
<dbReference type="InterPro" id="IPR011990">
    <property type="entry name" value="TPR-like_helical_dom_sf"/>
</dbReference>
<keyword evidence="3" id="KW-1185">Reference proteome</keyword>
<sequence>MQMPAVERWLWLLWLALMWPRALAGSSEEHLRGLLATEASLIDALRDYIDGLAQQLEVIKGETAAIEKVHQLVGSRVEEHMGNPLNVLTILKRFQSVWPLLEQKANATHNLGTNLPDYKMDLQLPSEEDYEEALLNLLRLQSVYDLKPATLSLGIVHGLKVGSAMSWSDCLEIARKSERNGDHAVAKHWLETAMGKVPAEYNATTSLSEQERAKVQILETSLNMDYRAGEFLSALRTAKELLLLRPASQNVKKAKAKIERALNRSPDKFVSSTKPKAQLTKSVEQLIVDELCRASAQQPTTGSRFTKCRQDVSDLRMLRLEQLSEQPYIMLYHDVLSSQQTEQLIGMLDEVPQLRQSNSMAFEPLKLSKLAQRRMRGIHSQLGIAGAQPELWQARRHSHEHATSPVEPASTSEHVARALLNLQEARLGGAIVFPQLELSVCVPRGSLLYWSLRSQDEYPATSRPDYRSRQLVCPVLLGAQLCK</sequence>
<dbReference type="GO" id="GO:0005783">
    <property type="term" value="C:endoplasmic reticulum"/>
    <property type="evidence" value="ECO:0007669"/>
    <property type="project" value="InterPro"/>
</dbReference>
<protein>
    <submittedName>
        <fullName evidence="4">Prolyl 4-hydroxylase subunit alpha-2</fullName>
    </submittedName>
</protein>
<dbReference type="AlphaFoldDB" id="A0A6J1L246"/>
<reference evidence="4" key="1">
    <citation type="submission" date="2025-08" db="UniProtKB">
        <authorList>
            <consortium name="RefSeq"/>
        </authorList>
    </citation>
    <scope>IDENTIFICATION</scope>
    <source>
        <strain evidence="4">15085-1641.00</strain>
        <tissue evidence="4">Whole body</tissue>
    </source>
</reference>
<dbReference type="Pfam" id="PF08336">
    <property type="entry name" value="P4Ha_N"/>
    <property type="match status" value="1"/>
</dbReference>
<dbReference type="KEGG" id="dhe:111592487"/>
<feature type="domain" description="Prolyl 4-hydroxylase N-terminal" evidence="2">
    <location>
        <begin position="27"/>
        <end position="158"/>
    </location>
</feature>
<evidence type="ECO:0000256" key="1">
    <source>
        <dbReference type="SAM" id="SignalP"/>
    </source>
</evidence>
<organism evidence="3 4">
    <name type="scientific">Drosophila hydei</name>
    <name type="common">Fruit fly</name>
    <dbReference type="NCBI Taxonomy" id="7224"/>
    <lineage>
        <taxon>Eukaryota</taxon>
        <taxon>Metazoa</taxon>
        <taxon>Ecdysozoa</taxon>
        <taxon>Arthropoda</taxon>
        <taxon>Hexapoda</taxon>
        <taxon>Insecta</taxon>
        <taxon>Pterygota</taxon>
        <taxon>Neoptera</taxon>
        <taxon>Endopterygota</taxon>
        <taxon>Diptera</taxon>
        <taxon>Brachycera</taxon>
        <taxon>Muscomorpha</taxon>
        <taxon>Ephydroidea</taxon>
        <taxon>Drosophilidae</taxon>
        <taxon>Drosophila</taxon>
    </lineage>
</organism>